<dbReference type="Proteomes" id="UP000002875">
    <property type="component" value="Chromosome"/>
</dbReference>
<feature type="compositionally biased region" description="Basic and acidic residues" evidence="1">
    <location>
        <begin position="50"/>
        <end position="66"/>
    </location>
</feature>
<evidence type="ECO:0000256" key="2">
    <source>
        <dbReference type="SAM" id="SignalP"/>
    </source>
</evidence>
<feature type="compositionally biased region" description="Basic and acidic residues" evidence="1">
    <location>
        <begin position="74"/>
        <end position="90"/>
    </location>
</feature>
<keyword evidence="4" id="KW-1185">Reference proteome</keyword>
<keyword evidence="2" id="KW-0732">Signal</keyword>
<feature type="region of interest" description="Disordered" evidence="1">
    <location>
        <begin position="37"/>
        <end position="100"/>
    </location>
</feature>
<feature type="chain" id="PRO_5045548548" evidence="2">
    <location>
        <begin position="20"/>
        <end position="100"/>
    </location>
</feature>
<accession>A0ABM5N5K4</accession>
<protein>
    <submittedName>
        <fullName evidence="3">Uncharacterized protein</fullName>
    </submittedName>
</protein>
<evidence type="ECO:0000256" key="1">
    <source>
        <dbReference type="SAM" id="MobiDB-lite"/>
    </source>
</evidence>
<dbReference type="EMBL" id="CP002961">
    <property type="protein sequence ID" value="AFK04691.1"/>
    <property type="molecule type" value="Genomic_DNA"/>
</dbReference>
<evidence type="ECO:0000313" key="3">
    <source>
        <dbReference type="EMBL" id="AFK04691.1"/>
    </source>
</evidence>
<gene>
    <name evidence="3" type="ordered locus">Emtol_3565</name>
</gene>
<dbReference type="RefSeq" id="WP_015030380.1">
    <property type="nucleotide sequence ID" value="NC_018748.1"/>
</dbReference>
<feature type="compositionally biased region" description="Basic residues" evidence="1">
    <location>
        <begin position="91"/>
        <end position="100"/>
    </location>
</feature>
<reference evidence="3 4" key="1">
    <citation type="submission" date="2011-07" db="EMBL/GenBank/DDBJ databases">
        <title>The complete genome of chromosome of Emticicia oligotrophica DSM 17448.</title>
        <authorList>
            <consortium name="US DOE Joint Genome Institute (JGI-PGF)"/>
            <person name="Lucas S."/>
            <person name="Han J."/>
            <person name="Lapidus A."/>
            <person name="Bruce D."/>
            <person name="Goodwin L."/>
            <person name="Pitluck S."/>
            <person name="Peters L."/>
            <person name="Kyrpides N."/>
            <person name="Mavromatis K."/>
            <person name="Ivanova N."/>
            <person name="Ovchinnikova G."/>
            <person name="Teshima H."/>
            <person name="Detter J.C."/>
            <person name="Tapia R."/>
            <person name="Han C."/>
            <person name="Land M."/>
            <person name="Hauser L."/>
            <person name="Markowitz V."/>
            <person name="Cheng J.-F."/>
            <person name="Hugenholtz P."/>
            <person name="Woyke T."/>
            <person name="Wu D."/>
            <person name="Tindall B."/>
            <person name="Pomrenke H."/>
            <person name="Brambilla E."/>
            <person name="Klenk H.-P."/>
            <person name="Eisen J.A."/>
        </authorList>
    </citation>
    <scope>NUCLEOTIDE SEQUENCE [LARGE SCALE GENOMIC DNA]</scope>
    <source>
        <strain evidence="3 4">DSM 17448</strain>
    </source>
</reference>
<sequence length="100" mass="10674">MKKIVVVAAFVMAAVYMTACNKEALSPDSIANDIKSAATADSTKHKHPKKDSLGIKRDSLGHKPPKDSLGVKPPKLDSLKTKPPKLDSLGHKPKKGPKHG</sequence>
<name>A0ABM5N5K4_EMTOG</name>
<proteinExistence type="predicted"/>
<feature type="signal peptide" evidence="2">
    <location>
        <begin position="1"/>
        <end position="19"/>
    </location>
</feature>
<evidence type="ECO:0000313" key="4">
    <source>
        <dbReference type="Proteomes" id="UP000002875"/>
    </source>
</evidence>
<organism evidence="3 4">
    <name type="scientific">Emticicia oligotrophica (strain DSM 17448 / CIP 109782 / MTCC 6937 / GPTSA100-15)</name>
    <dbReference type="NCBI Taxonomy" id="929562"/>
    <lineage>
        <taxon>Bacteria</taxon>
        <taxon>Pseudomonadati</taxon>
        <taxon>Bacteroidota</taxon>
        <taxon>Cytophagia</taxon>
        <taxon>Cytophagales</taxon>
        <taxon>Leadbetterellaceae</taxon>
        <taxon>Emticicia</taxon>
    </lineage>
</organism>